<evidence type="ECO:0000313" key="1">
    <source>
        <dbReference type="EMBL" id="RZN68025.1"/>
    </source>
</evidence>
<name>A0A520KVI6_9EURY</name>
<dbReference type="AlphaFoldDB" id="A0A520KVI6"/>
<dbReference type="GO" id="GO:0045892">
    <property type="term" value="P:negative regulation of DNA-templated transcription"/>
    <property type="evidence" value="ECO:0007669"/>
    <property type="project" value="TreeGrafter"/>
</dbReference>
<reference evidence="1 2" key="1">
    <citation type="journal article" date="2019" name="Nat. Microbiol.">
        <title>Wide diversity of methane and short-chain alkane metabolisms in uncultured archaea.</title>
        <authorList>
            <person name="Borrel G."/>
            <person name="Adam P.S."/>
            <person name="McKay L.J."/>
            <person name="Chen L.X."/>
            <person name="Sierra-Garcia I.N."/>
            <person name="Sieber C.M."/>
            <person name="Letourneur Q."/>
            <person name="Ghozlane A."/>
            <person name="Andersen G.L."/>
            <person name="Li W.J."/>
            <person name="Hallam S.J."/>
            <person name="Muyzer G."/>
            <person name="de Oliveira V.M."/>
            <person name="Inskeep W.P."/>
            <person name="Banfield J.F."/>
            <person name="Gribaldo S."/>
        </authorList>
    </citation>
    <scope>NUCLEOTIDE SEQUENCE [LARGE SCALE GENOMIC DNA]</scope>
    <source>
        <strain evidence="1">NM1b</strain>
    </source>
</reference>
<dbReference type="GO" id="GO:0000976">
    <property type="term" value="F:transcription cis-regulatory region binding"/>
    <property type="evidence" value="ECO:0007669"/>
    <property type="project" value="TreeGrafter"/>
</dbReference>
<gene>
    <name evidence="1" type="ORF">EF807_06665</name>
</gene>
<dbReference type="PANTHER" id="PTHR33202:SF8">
    <property type="entry name" value="PEROXIDE-RESPONSIVE REPRESSOR PERR"/>
    <property type="match status" value="1"/>
</dbReference>
<dbReference type="SUPFAM" id="SSF46785">
    <property type="entry name" value="Winged helix' DNA-binding domain"/>
    <property type="match status" value="1"/>
</dbReference>
<accession>A0A520KVI6</accession>
<comment type="caution">
    <text evidence="1">The sequence shown here is derived from an EMBL/GenBank/DDBJ whole genome shotgun (WGS) entry which is preliminary data.</text>
</comment>
<organism evidence="1 2">
    <name type="scientific">Candidatus Methanolliviera hydrocarbonicum</name>
    <dbReference type="NCBI Taxonomy" id="2491085"/>
    <lineage>
        <taxon>Archaea</taxon>
        <taxon>Methanobacteriati</taxon>
        <taxon>Methanobacteriota</taxon>
        <taxon>Candidatus Methanoliparia</taxon>
        <taxon>Candidatus Methanoliparales</taxon>
        <taxon>Candidatus Methanollivieraceae</taxon>
        <taxon>Candidatus Methanolliviera</taxon>
    </lineage>
</organism>
<dbReference type="GO" id="GO:0008270">
    <property type="term" value="F:zinc ion binding"/>
    <property type="evidence" value="ECO:0007669"/>
    <property type="project" value="TreeGrafter"/>
</dbReference>
<dbReference type="PANTHER" id="PTHR33202">
    <property type="entry name" value="ZINC UPTAKE REGULATION PROTEIN"/>
    <property type="match status" value="1"/>
</dbReference>
<dbReference type="InterPro" id="IPR002481">
    <property type="entry name" value="FUR"/>
</dbReference>
<protein>
    <submittedName>
        <fullName evidence="1">Transcriptional repressor</fullName>
    </submittedName>
</protein>
<dbReference type="InterPro" id="IPR036388">
    <property type="entry name" value="WH-like_DNA-bd_sf"/>
</dbReference>
<dbReference type="Pfam" id="PF01475">
    <property type="entry name" value="FUR"/>
    <property type="match status" value="1"/>
</dbReference>
<evidence type="ECO:0000313" key="2">
    <source>
        <dbReference type="Proteomes" id="UP000320766"/>
    </source>
</evidence>
<proteinExistence type="predicted"/>
<dbReference type="Gene3D" id="1.10.10.10">
    <property type="entry name" value="Winged helix-like DNA-binding domain superfamily/Winged helix DNA-binding domain"/>
    <property type="match status" value="1"/>
</dbReference>
<dbReference type="InterPro" id="IPR036390">
    <property type="entry name" value="WH_DNA-bd_sf"/>
</dbReference>
<dbReference type="GO" id="GO:1900376">
    <property type="term" value="P:regulation of secondary metabolite biosynthetic process"/>
    <property type="evidence" value="ECO:0007669"/>
    <property type="project" value="TreeGrafter"/>
</dbReference>
<sequence length="114" mass="13127">MSEELSIDELSEDLKKNGIQSSYHRLKILEYLMQNKTHPTADMIYQELSKEIPPLSKTTVYNSLKLFLKRGIVIDMAIEPPTLNPERVVEGHKVTECHLYLKGVCKNCLKNPKK</sequence>
<dbReference type="GO" id="GO:0003700">
    <property type="term" value="F:DNA-binding transcription factor activity"/>
    <property type="evidence" value="ECO:0007669"/>
    <property type="project" value="InterPro"/>
</dbReference>
<dbReference type="EMBL" id="RXIL01000118">
    <property type="protein sequence ID" value="RZN68025.1"/>
    <property type="molecule type" value="Genomic_DNA"/>
</dbReference>
<dbReference type="Proteomes" id="UP000320766">
    <property type="component" value="Unassembled WGS sequence"/>
</dbReference>